<dbReference type="InterPro" id="IPR025535">
    <property type="entry name" value="DUF4421"/>
</dbReference>
<proteinExistence type="predicted"/>
<evidence type="ECO:0000313" key="2">
    <source>
        <dbReference type="EMBL" id="MBT1710210.1"/>
    </source>
</evidence>
<accession>A0AAP2DYZ3</accession>
<name>A0AAP2DYZ3_9BACT</name>
<comment type="caution">
    <text evidence="2">The sequence shown here is derived from an EMBL/GenBank/DDBJ whole genome shotgun (WGS) entry which is preliminary data.</text>
</comment>
<evidence type="ECO:0000256" key="1">
    <source>
        <dbReference type="SAM" id="SignalP"/>
    </source>
</evidence>
<gene>
    <name evidence="2" type="ORF">KK062_18330</name>
</gene>
<dbReference type="Pfam" id="PF14391">
    <property type="entry name" value="DUF4421"/>
    <property type="match status" value="1"/>
</dbReference>
<dbReference type="EMBL" id="JAHESE010000020">
    <property type="protein sequence ID" value="MBT1710210.1"/>
    <property type="molecule type" value="Genomic_DNA"/>
</dbReference>
<organism evidence="2 3">
    <name type="scientific">Dawidia cretensis</name>
    <dbReference type="NCBI Taxonomy" id="2782350"/>
    <lineage>
        <taxon>Bacteria</taxon>
        <taxon>Pseudomonadati</taxon>
        <taxon>Bacteroidota</taxon>
        <taxon>Cytophagia</taxon>
        <taxon>Cytophagales</taxon>
        <taxon>Chryseotaleaceae</taxon>
        <taxon>Dawidia</taxon>
    </lineage>
</organism>
<dbReference type="RefSeq" id="WP_254085787.1">
    <property type="nucleotide sequence ID" value="NZ_JAHESE010000020.1"/>
</dbReference>
<feature type="chain" id="PRO_5042899601" evidence="1">
    <location>
        <begin position="20"/>
        <end position="337"/>
    </location>
</feature>
<keyword evidence="3" id="KW-1185">Reference proteome</keyword>
<dbReference type="Proteomes" id="UP001319080">
    <property type="component" value="Unassembled WGS sequence"/>
</dbReference>
<keyword evidence="1" id="KW-0732">Signal</keyword>
<evidence type="ECO:0000313" key="3">
    <source>
        <dbReference type="Proteomes" id="UP001319080"/>
    </source>
</evidence>
<feature type="signal peptide" evidence="1">
    <location>
        <begin position="1"/>
        <end position="19"/>
    </location>
</feature>
<reference evidence="2 3" key="1">
    <citation type="submission" date="2021-05" db="EMBL/GenBank/DDBJ databases">
        <title>A Polyphasic approach of four new species of the genus Ohtaekwangia: Ohtaekwangia histidinii sp. nov., Ohtaekwangia cretensis sp. nov., Ohtaekwangia indiensis sp. nov., Ohtaekwangia reichenbachii sp. nov. from diverse environment.</title>
        <authorList>
            <person name="Octaviana S."/>
        </authorList>
    </citation>
    <scope>NUCLEOTIDE SEQUENCE [LARGE SCALE GENOMIC DNA]</scope>
    <source>
        <strain evidence="2 3">PWU5</strain>
    </source>
</reference>
<dbReference type="AlphaFoldDB" id="A0AAP2DYZ3"/>
<sequence>MKTRLLLLFFLFGSLWANAQTQPQTENDPTYYVSYAQYITGRFYFSRKYTSFDLRSLDEGLSVQYRPNTTLNMGVGATYKWATLNLAYGFPFLNPTGNRGKTRYLDLQVHNYGRKIVVDLFGQFYRGFYLNNESLRKDDGTYYQRPDMLVQMVGASGLYLFNHRRFSYRASFLQNEWQKRSAGSLLLGWEIFVGRGKADSSFIPSPMNDAANIYVDRVSFVETGPSIGYAYTFVFKKHFFITGSTNVSLDYGKNLIYTDRGVEHSESFSPNSLARLFAGYNSAKWALSFTFVHQVARVSSNRDALATSLNTGNLRFNTVYRFVPNRKTRKVLKEVIK</sequence>
<protein>
    <submittedName>
        <fullName evidence="2">DUF4421 family protein</fullName>
    </submittedName>
</protein>